<reference evidence="3 4" key="1">
    <citation type="journal article" date="2015" name="Genome Announc.">
        <title>Complete Genome Sequence of Spiroplasma litorale TN-1T (DSM 21781), a Bacterium Isolated from a Green-Eyed Horsefly (Tabanus nigrovittatus).</title>
        <authorList>
            <person name="Lo W.S."/>
            <person name="Lai Y.C."/>
            <person name="Lien Y.W."/>
            <person name="Wang T.H."/>
            <person name="Kuo C.H."/>
        </authorList>
    </citation>
    <scope>NUCLEOTIDE SEQUENCE [LARGE SCALE GENOMIC DNA]</scope>
    <source>
        <strain evidence="3 4">TN-1</strain>
    </source>
</reference>
<dbReference type="AlphaFoldDB" id="A0A0K1W2V2"/>
<dbReference type="PATRIC" id="fig|216942.3.peg.908"/>
<feature type="region of interest" description="Disordered" evidence="1">
    <location>
        <begin position="41"/>
        <end position="67"/>
    </location>
</feature>
<dbReference type="OrthoDB" id="389145at2"/>
<name>A0A0K1W2V2_9MOLU</name>
<sequence length="229" mass="27415">MTLPYWVILIILVIVLVLYLVIPWKKIRKWRQKKSDIVNKPENEKNIEEKNSDHSTNEEESNKSKQSQKPIFGIYNWFGSKQALRNKILVYVKEEKDCCDLCAPFEGKVLSLEKYDKDYLTMQEAISKGYHHIGCKHIDIDYYPNKTKIPNSKYSVEQKKEEHKNVLGLYKLEQELRNLIYKFDNKEDNVTEIDVKNKKNEIIMYCKTKSVKRNPKRENPYIPDYKKFR</sequence>
<gene>
    <name evidence="3" type="ORF">SLITO_v1c08920</name>
</gene>
<dbReference type="KEGG" id="sll:SLITO_v1c08920"/>
<accession>A0A0K1W2V2</accession>
<organism evidence="3 4">
    <name type="scientific">Spiroplasma litorale</name>
    <dbReference type="NCBI Taxonomy" id="216942"/>
    <lineage>
        <taxon>Bacteria</taxon>
        <taxon>Bacillati</taxon>
        <taxon>Mycoplasmatota</taxon>
        <taxon>Mollicutes</taxon>
        <taxon>Entomoplasmatales</taxon>
        <taxon>Spiroplasmataceae</taxon>
        <taxon>Spiroplasma</taxon>
    </lineage>
</organism>
<dbReference type="EMBL" id="CP012357">
    <property type="protein sequence ID" value="AKX34506.1"/>
    <property type="molecule type" value="Genomic_DNA"/>
</dbReference>
<proteinExistence type="predicted"/>
<feature type="transmembrane region" description="Helical" evidence="2">
    <location>
        <begin position="6"/>
        <end position="24"/>
    </location>
</feature>
<keyword evidence="4" id="KW-1185">Reference proteome</keyword>
<evidence type="ECO:0000313" key="3">
    <source>
        <dbReference type="EMBL" id="AKX34506.1"/>
    </source>
</evidence>
<dbReference type="InterPro" id="IPR009319">
    <property type="entry name" value="Phage_A118_VSP1"/>
</dbReference>
<dbReference type="RefSeq" id="WP_075058593.1">
    <property type="nucleotide sequence ID" value="NZ_CP012357.1"/>
</dbReference>
<keyword evidence="2" id="KW-0472">Membrane</keyword>
<dbReference type="Proteomes" id="UP000067476">
    <property type="component" value="Chromosome"/>
</dbReference>
<dbReference type="STRING" id="216942.SLITO_v1c08920"/>
<feature type="compositionally biased region" description="Basic and acidic residues" evidence="1">
    <location>
        <begin position="41"/>
        <end position="63"/>
    </location>
</feature>
<dbReference type="GO" id="GO:0005198">
    <property type="term" value="F:structural molecule activity"/>
    <property type="evidence" value="ECO:0007669"/>
    <property type="project" value="InterPro"/>
</dbReference>
<evidence type="ECO:0000256" key="1">
    <source>
        <dbReference type="SAM" id="MobiDB-lite"/>
    </source>
</evidence>
<dbReference type="Pfam" id="PF06152">
    <property type="entry name" value="Phage_min_cap2"/>
    <property type="match status" value="1"/>
</dbReference>
<keyword evidence="2" id="KW-0812">Transmembrane</keyword>
<evidence type="ECO:0000313" key="4">
    <source>
        <dbReference type="Proteomes" id="UP000067476"/>
    </source>
</evidence>
<keyword evidence="2" id="KW-1133">Transmembrane helix</keyword>
<evidence type="ECO:0000256" key="2">
    <source>
        <dbReference type="SAM" id="Phobius"/>
    </source>
</evidence>
<protein>
    <submittedName>
        <fullName evidence="3">Uncharacterized protein</fullName>
    </submittedName>
</protein>